<proteinExistence type="predicted"/>
<dbReference type="Proteomes" id="UP000007879">
    <property type="component" value="Unassembled WGS sequence"/>
</dbReference>
<dbReference type="Gene3D" id="1.10.10.2590">
    <property type="entry name" value="BEN domain"/>
    <property type="match status" value="1"/>
</dbReference>
<feature type="compositionally biased region" description="Low complexity" evidence="1">
    <location>
        <begin position="158"/>
        <end position="173"/>
    </location>
</feature>
<dbReference type="EnsemblMetazoa" id="Aqu2.1.20623_001">
    <property type="protein sequence ID" value="Aqu2.1.20623_001"/>
    <property type="gene ID" value="Aqu2.1.20623"/>
</dbReference>
<gene>
    <name evidence="3" type="primary">100640382</name>
</gene>
<reference evidence="3" key="2">
    <citation type="submission" date="2017-05" db="UniProtKB">
        <authorList>
            <consortium name="EnsemblMetazoa"/>
        </authorList>
    </citation>
    <scope>IDENTIFICATION</scope>
</reference>
<sequence length="352" mass="39059">MATRKRSRNPPAHLKDYTQIKENVTASVTVKDTSTEGMYQIVLDSNDKEYDVALKELEIGGIPANEEDLDIGTKVVWMHRGRTGYAAEIIKLPDGDHKGPVPIKKVLKKRSSKDSVSSDDDDNGNNGKLSPSLSPSKFKLQPKKIDLGSDASKSTEGTSKFTFSTPKSSVSTPNSSISGVYELPEGAPNNELLISIDKKLTQVLDYLRTGSLRIHSTSSSDSEISKQVVSPRISPFPDTKEDDLAILKMPKKTPESFALSLMDTLFTDEEMKTHLFIKKKKSRSNKEELDRERVRKLFAHVTTEFGQEAVKSKFSSIVEKCNQKCRDKGKSSVKKEDEESALVESIITNDDV</sequence>
<dbReference type="GO" id="GO:0003677">
    <property type="term" value="F:DNA binding"/>
    <property type="evidence" value="ECO:0007669"/>
    <property type="project" value="InterPro"/>
</dbReference>
<protein>
    <recommendedName>
        <fullName evidence="2">BEN domain-containing protein</fullName>
    </recommendedName>
</protein>
<evidence type="ECO:0000313" key="4">
    <source>
        <dbReference type="Proteomes" id="UP000007879"/>
    </source>
</evidence>
<dbReference type="InterPro" id="IPR018379">
    <property type="entry name" value="BEN_domain"/>
</dbReference>
<dbReference type="AlphaFoldDB" id="A0A1X7TZS0"/>
<feature type="region of interest" description="Disordered" evidence="1">
    <location>
        <begin position="100"/>
        <end position="175"/>
    </location>
</feature>
<feature type="compositionally biased region" description="Low complexity" evidence="1">
    <location>
        <begin position="124"/>
        <end position="139"/>
    </location>
</feature>
<dbReference type="PROSITE" id="PS51457">
    <property type="entry name" value="BEN"/>
    <property type="match status" value="1"/>
</dbReference>
<evidence type="ECO:0000259" key="2">
    <source>
        <dbReference type="PROSITE" id="PS51457"/>
    </source>
</evidence>
<dbReference type="EnsemblMetazoa" id="XM_020001370.1">
    <property type="protein sequence ID" value="XP_019856929.1"/>
    <property type="gene ID" value="LOC100640382"/>
</dbReference>
<evidence type="ECO:0000313" key="3">
    <source>
        <dbReference type="EnsemblMetazoa" id="Aqu2.1.20623_001"/>
    </source>
</evidence>
<organism evidence="3">
    <name type="scientific">Amphimedon queenslandica</name>
    <name type="common">Sponge</name>
    <dbReference type="NCBI Taxonomy" id="400682"/>
    <lineage>
        <taxon>Eukaryota</taxon>
        <taxon>Metazoa</taxon>
        <taxon>Porifera</taxon>
        <taxon>Demospongiae</taxon>
        <taxon>Heteroscleromorpha</taxon>
        <taxon>Haplosclerida</taxon>
        <taxon>Niphatidae</taxon>
        <taxon>Amphimedon</taxon>
    </lineage>
</organism>
<dbReference type="InParanoid" id="A0A1X7TZS0"/>
<name>A0A1X7TZS0_AMPQE</name>
<dbReference type="Pfam" id="PF10523">
    <property type="entry name" value="BEN"/>
    <property type="match status" value="1"/>
</dbReference>
<feature type="domain" description="BEN" evidence="2">
    <location>
        <begin position="233"/>
        <end position="332"/>
    </location>
</feature>
<reference evidence="4" key="1">
    <citation type="journal article" date="2010" name="Nature">
        <title>The Amphimedon queenslandica genome and the evolution of animal complexity.</title>
        <authorList>
            <person name="Srivastava M."/>
            <person name="Simakov O."/>
            <person name="Chapman J."/>
            <person name="Fahey B."/>
            <person name="Gauthier M.E."/>
            <person name="Mitros T."/>
            <person name="Richards G.S."/>
            <person name="Conaco C."/>
            <person name="Dacre M."/>
            <person name="Hellsten U."/>
            <person name="Larroux C."/>
            <person name="Putnam N.H."/>
            <person name="Stanke M."/>
            <person name="Adamska M."/>
            <person name="Darling A."/>
            <person name="Degnan S.M."/>
            <person name="Oakley T.H."/>
            <person name="Plachetzki D.C."/>
            <person name="Zhai Y."/>
            <person name="Adamski M."/>
            <person name="Calcino A."/>
            <person name="Cummins S.F."/>
            <person name="Goodstein D.M."/>
            <person name="Harris C."/>
            <person name="Jackson D.J."/>
            <person name="Leys S.P."/>
            <person name="Shu S."/>
            <person name="Woodcroft B.J."/>
            <person name="Vervoort M."/>
            <person name="Kosik K.S."/>
            <person name="Manning G."/>
            <person name="Degnan B.M."/>
            <person name="Rokhsar D.S."/>
        </authorList>
    </citation>
    <scope>NUCLEOTIDE SEQUENCE [LARGE SCALE GENOMIC DNA]</scope>
</reference>
<evidence type="ECO:0000256" key="1">
    <source>
        <dbReference type="SAM" id="MobiDB-lite"/>
    </source>
</evidence>
<accession>A0A1X7TZS0</accession>
<keyword evidence="4" id="KW-1185">Reference proteome</keyword>